<dbReference type="Proteomes" id="UP000176774">
    <property type="component" value="Unassembled WGS sequence"/>
</dbReference>
<sequence>MTFTLCKSSSSTKQGRKSQTGTKGFVPSVGKGWLRIEALPKRTNIAHHSDGFFILRSLQKPQNRVKVKPI</sequence>
<feature type="compositionally biased region" description="Polar residues" evidence="1">
    <location>
        <begin position="1"/>
        <end position="22"/>
    </location>
</feature>
<gene>
    <name evidence="2" type="ORF">A2908_01045</name>
</gene>
<proteinExistence type="predicted"/>
<dbReference type="EMBL" id="MHPA01000015">
    <property type="protein sequence ID" value="OGZ73103.1"/>
    <property type="molecule type" value="Genomic_DNA"/>
</dbReference>
<name>A0A1G2IEF9_9BACT</name>
<accession>A0A1G2IEF9</accession>
<organism evidence="2 3">
    <name type="scientific">Candidatus Staskawiczbacteria bacterium RIFCSPLOWO2_01_FULL_38_12b</name>
    <dbReference type="NCBI Taxonomy" id="1802214"/>
    <lineage>
        <taxon>Bacteria</taxon>
        <taxon>Candidatus Staskawicziibacteriota</taxon>
    </lineage>
</organism>
<evidence type="ECO:0000313" key="3">
    <source>
        <dbReference type="Proteomes" id="UP000176774"/>
    </source>
</evidence>
<comment type="caution">
    <text evidence="2">The sequence shown here is derived from an EMBL/GenBank/DDBJ whole genome shotgun (WGS) entry which is preliminary data.</text>
</comment>
<reference evidence="2 3" key="1">
    <citation type="journal article" date="2016" name="Nat. Commun.">
        <title>Thousands of microbial genomes shed light on interconnected biogeochemical processes in an aquifer system.</title>
        <authorList>
            <person name="Anantharaman K."/>
            <person name="Brown C.T."/>
            <person name="Hug L.A."/>
            <person name="Sharon I."/>
            <person name="Castelle C.J."/>
            <person name="Probst A.J."/>
            <person name="Thomas B.C."/>
            <person name="Singh A."/>
            <person name="Wilkins M.J."/>
            <person name="Karaoz U."/>
            <person name="Brodie E.L."/>
            <person name="Williams K.H."/>
            <person name="Hubbard S.S."/>
            <person name="Banfield J.F."/>
        </authorList>
    </citation>
    <scope>NUCLEOTIDE SEQUENCE [LARGE SCALE GENOMIC DNA]</scope>
</reference>
<feature type="region of interest" description="Disordered" evidence="1">
    <location>
        <begin position="1"/>
        <end position="24"/>
    </location>
</feature>
<evidence type="ECO:0000313" key="2">
    <source>
        <dbReference type="EMBL" id="OGZ73103.1"/>
    </source>
</evidence>
<dbReference type="AlphaFoldDB" id="A0A1G2IEF9"/>
<evidence type="ECO:0000256" key="1">
    <source>
        <dbReference type="SAM" id="MobiDB-lite"/>
    </source>
</evidence>
<protein>
    <submittedName>
        <fullName evidence="2">Uncharacterized protein</fullName>
    </submittedName>
</protein>